<dbReference type="EMBL" id="CAIIXF020000011">
    <property type="protein sequence ID" value="CAH1799364.1"/>
    <property type="molecule type" value="Genomic_DNA"/>
</dbReference>
<protein>
    <submittedName>
        <fullName evidence="1">Uncharacterized protein</fullName>
    </submittedName>
</protein>
<gene>
    <name evidence="1" type="ORF">OFUS_LOCUS23380</name>
</gene>
<sequence>MKLLLLFAIVVAVSAGPIPSRSPVPKHLVSRLLQLAERDSYDTLLKDAIRKGKGDEFKAQYKKDKADEKKEYYDGMRQAVAAGQLDAFYKKVREMQTEEAQGYWDIYMNELHASKDKTREELDKRTDWKSQFHRAHKEARKYGKITEFWKIVRQGGLPQEDEVERPNVLDQLVEELFTSLVESIEESIKKSHETQKQKEAEEKKLIEDINKEFEELPVEKQNELLEKKAQIEKDEADRKDKSEKDFREAMDLVKDMWGMLINILVPEEERGEVDEAMKKVEIIMDELLTLILVEESEETGEEKVITPISY</sequence>
<organism evidence="1 2">
    <name type="scientific">Owenia fusiformis</name>
    <name type="common">Polychaete worm</name>
    <dbReference type="NCBI Taxonomy" id="6347"/>
    <lineage>
        <taxon>Eukaryota</taxon>
        <taxon>Metazoa</taxon>
        <taxon>Spiralia</taxon>
        <taxon>Lophotrochozoa</taxon>
        <taxon>Annelida</taxon>
        <taxon>Polychaeta</taxon>
        <taxon>Sedentaria</taxon>
        <taxon>Canalipalpata</taxon>
        <taxon>Sabellida</taxon>
        <taxon>Oweniida</taxon>
        <taxon>Oweniidae</taxon>
        <taxon>Owenia</taxon>
    </lineage>
</organism>
<accession>A0A8J1XJ73</accession>
<evidence type="ECO:0000313" key="2">
    <source>
        <dbReference type="Proteomes" id="UP000749559"/>
    </source>
</evidence>
<comment type="caution">
    <text evidence="1">The sequence shown here is derived from an EMBL/GenBank/DDBJ whole genome shotgun (WGS) entry which is preliminary data.</text>
</comment>
<name>A0A8J1XJ73_OWEFU</name>
<reference evidence="1" key="1">
    <citation type="submission" date="2022-03" db="EMBL/GenBank/DDBJ databases">
        <authorList>
            <person name="Martin C."/>
        </authorList>
    </citation>
    <scope>NUCLEOTIDE SEQUENCE</scope>
</reference>
<dbReference type="Proteomes" id="UP000749559">
    <property type="component" value="Unassembled WGS sequence"/>
</dbReference>
<evidence type="ECO:0000313" key="1">
    <source>
        <dbReference type="EMBL" id="CAH1799364.1"/>
    </source>
</evidence>
<keyword evidence="2" id="KW-1185">Reference proteome</keyword>
<proteinExistence type="predicted"/>
<dbReference type="AlphaFoldDB" id="A0A8J1XJ73"/>